<name>A0ABU9XDB2_9BACI</name>
<keyword evidence="2" id="KW-1185">Reference proteome</keyword>
<organism evidence="1 2">
    <name type="scientific">Ornithinibacillus xuwenensis</name>
    <dbReference type="NCBI Taxonomy" id="3144668"/>
    <lineage>
        <taxon>Bacteria</taxon>
        <taxon>Bacillati</taxon>
        <taxon>Bacillota</taxon>
        <taxon>Bacilli</taxon>
        <taxon>Bacillales</taxon>
        <taxon>Bacillaceae</taxon>
        <taxon>Ornithinibacillus</taxon>
    </lineage>
</organism>
<accession>A0ABU9XDB2</accession>
<gene>
    <name evidence="1" type="ORF">ABC228_00925</name>
</gene>
<evidence type="ECO:0000313" key="2">
    <source>
        <dbReference type="Proteomes" id="UP001444625"/>
    </source>
</evidence>
<comment type="caution">
    <text evidence="1">The sequence shown here is derived from an EMBL/GenBank/DDBJ whole genome shotgun (WGS) entry which is preliminary data.</text>
</comment>
<evidence type="ECO:0000313" key="1">
    <source>
        <dbReference type="EMBL" id="MEN2765736.1"/>
    </source>
</evidence>
<reference evidence="1 2" key="1">
    <citation type="submission" date="2024-05" db="EMBL/GenBank/DDBJ databases">
        <authorList>
            <person name="Haq I."/>
            <person name="Ullah Z."/>
            <person name="Ahmad R."/>
            <person name="Li M."/>
            <person name="Tong Y."/>
        </authorList>
    </citation>
    <scope>NUCLEOTIDE SEQUENCE [LARGE SCALE GENOMIC DNA]</scope>
    <source>
        <strain evidence="1 2">16A2E</strain>
    </source>
</reference>
<dbReference type="Proteomes" id="UP001444625">
    <property type="component" value="Unassembled WGS sequence"/>
</dbReference>
<sequence length="154" mass="19088">MSEHVLEVCYSLKEAIQSIKERLSETDSKCLEMWNWYKENMPEKIEGNSMEDKNWNDKIYLVYRSDFFIDECWLFEDDYDIQCWLEEKWSDWDLWDYDDLNGFFEENLVIWEFHRNICNDMWNHYRKYSKPFMEGWSRKREQASFEAVPSFSIG</sequence>
<dbReference type="RefSeq" id="WP_345823210.1">
    <property type="nucleotide sequence ID" value="NZ_JBDIML010000001.1"/>
</dbReference>
<dbReference type="EMBL" id="JBDIML010000001">
    <property type="protein sequence ID" value="MEN2765736.1"/>
    <property type="molecule type" value="Genomic_DNA"/>
</dbReference>
<protein>
    <submittedName>
        <fullName evidence="1">Uncharacterized protein</fullName>
    </submittedName>
</protein>
<proteinExistence type="predicted"/>